<evidence type="ECO:0000313" key="3">
    <source>
        <dbReference type="Proteomes" id="UP000664256"/>
    </source>
</evidence>
<keyword evidence="1" id="KW-0472">Membrane</keyword>
<comment type="caution">
    <text evidence="2">The sequence shown here is derived from an EMBL/GenBank/DDBJ whole genome shotgun (WGS) entry which is preliminary data.</text>
</comment>
<dbReference type="EMBL" id="JAFLVT010000006">
    <property type="protein sequence ID" value="MBO0448770.1"/>
    <property type="molecule type" value="Genomic_DNA"/>
</dbReference>
<evidence type="ECO:0000256" key="1">
    <source>
        <dbReference type="SAM" id="Phobius"/>
    </source>
</evidence>
<gene>
    <name evidence="2" type="ORF">JZO76_04395</name>
</gene>
<feature type="transmembrane region" description="Helical" evidence="1">
    <location>
        <begin position="7"/>
        <end position="25"/>
    </location>
</feature>
<evidence type="ECO:0000313" key="2">
    <source>
        <dbReference type="EMBL" id="MBO0448770.1"/>
    </source>
</evidence>
<name>A0ABS3H794_9ENTE</name>
<reference evidence="2 3" key="1">
    <citation type="submission" date="2021-03" db="EMBL/GenBank/DDBJ databases">
        <title>Enterococcal diversity collection.</title>
        <authorList>
            <person name="Gilmore M.S."/>
            <person name="Schwartzman J."/>
            <person name="Van Tyne D."/>
            <person name="Martin M."/>
            <person name="Earl A.M."/>
            <person name="Manson A.L."/>
            <person name="Straub T."/>
            <person name="Salamzade R."/>
            <person name="Saavedra J."/>
            <person name="Lebreton F."/>
            <person name="Prichula J."/>
            <person name="Schaufler K."/>
            <person name="Gaca A."/>
            <person name="Sgardioli B."/>
            <person name="Wagenaar J."/>
            <person name="Strong T."/>
        </authorList>
    </citation>
    <scope>NUCLEOTIDE SEQUENCE [LARGE SCALE GENOMIC DNA]</scope>
    <source>
        <strain evidence="2 3">MJM12</strain>
    </source>
</reference>
<organism evidence="2 3">
    <name type="scientific">Candidatus Enterococcus myersii</name>
    <dbReference type="NCBI Taxonomy" id="2815322"/>
    <lineage>
        <taxon>Bacteria</taxon>
        <taxon>Bacillati</taxon>
        <taxon>Bacillota</taxon>
        <taxon>Bacilli</taxon>
        <taxon>Lactobacillales</taxon>
        <taxon>Enterococcaceae</taxon>
        <taxon>Enterococcus</taxon>
    </lineage>
</organism>
<dbReference type="Proteomes" id="UP000664256">
    <property type="component" value="Unassembled WGS sequence"/>
</dbReference>
<accession>A0ABS3H794</accession>
<sequence>MVNSEKFKWYSLLMVAIGLFVTNLFMQNLLINGVIIILAGIIYHYGSPILFKEYNDRQKQKLQASQEIRAATREVLSSGKLFKK</sequence>
<proteinExistence type="predicted"/>
<protein>
    <submittedName>
        <fullName evidence="2">Uncharacterized protein</fullName>
    </submittedName>
</protein>
<keyword evidence="1" id="KW-0812">Transmembrane</keyword>
<keyword evidence="3" id="KW-1185">Reference proteome</keyword>
<feature type="transmembrane region" description="Helical" evidence="1">
    <location>
        <begin position="31"/>
        <end position="51"/>
    </location>
</feature>
<keyword evidence="1" id="KW-1133">Transmembrane helix</keyword>